<comment type="caution">
    <text evidence="1">The sequence shown here is derived from an EMBL/GenBank/DDBJ whole genome shotgun (WGS) entry which is preliminary data.</text>
</comment>
<evidence type="ECO:0000313" key="2">
    <source>
        <dbReference type="Proteomes" id="UP001060085"/>
    </source>
</evidence>
<proteinExistence type="predicted"/>
<name>A0ACC0C1S3_CATRO</name>
<dbReference type="Proteomes" id="UP001060085">
    <property type="component" value="Linkage Group LG02"/>
</dbReference>
<dbReference type="EMBL" id="CM044702">
    <property type="protein sequence ID" value="KAI5678840.1"/>
    <property type="molecule type" value="Genomic_DNA"/>
</dbReference>
<reference evidence="2" key="1">
    <citation type="journal article" date="2023" name="Nat. Plants">
        <title>Single-cell RNA sequencing provides a high-resolution roadmap for understanding the multicellular compartmentation of specialized metabolism.</title>
        <authorList>
            <person name="Sun S."/>
            <person name="Shen X."/>
            <person name="Li Y."/>
            <person name="Li Y."/>
            <person name="Wang S."/>
            <person name="Li R."/>
            <person name="Zhang H."/>
            <person name="Shen G."/>
            <person name="Guo B."/>
            <person name="Wei J."/>
            <person name="Xu J."/>
            <person name="St-Pierre B."/>
            <person name="Chen S."/>
            <person name="Sun C."/>
        </authorList>
    </citation>
    <scope>NUCLEOTIDE SEQUENCE [LARGE SCALE GENOMIC DNA]</scope>
</reference>
<gene>
    <name evidence="1" type="ORF">M9H77_09790</name>
</gene>
<sequence>MGVLFSCCLGFFLLVFGIIFYKIWLLPMYVQSMMRSQGIKGPSYKFLFGNNKEIFNMRKKSMSTPMDLSDHVIFPRVLPHTHEWITLYGKNFVMWDGLRPQLIVTEPELIKEIVNDKEGDFPKMKRDIFLRNLVGDGLVMADGEKWIKHRRIANHAFNGESLKNMLPEMVESVESMIKKWRNHEGREIEVYSEFRDLSSEIISRTAFGSSYLEGKNIFQMLTQLGYLISKNIYKPSFFITRKYFKTADDKQSNEIEKSLRESIMSIIKKREDQVMAGRTDSYGSDFLGSLLKVHNDQDIKNRISVDDIVDECKTFYLAGHETLSSALSWTVFLLSIYTDWQDKAREEILQLFGHEKPKPECNARLKITTMIINETLRLYSPIALLARRVRNNKVKLGRLTLPGEMDVLIPIYALHGNQEVWGTDAHLFKPERFSEGVTKATNYNTTAYLPFGGGPRICVGLNFATNELKIALSMILQHYKFTLSPNYIHTPFLVLTTQPEQGIQIIISPLKHY</sequence>
<accession>A0ACC0C1S3</accession>
<evidence type="ECO:0000313" key="1">
    <source>
        <dbReference type="EMBL" id="KAI5678840.1"/>
    </source>
</evidence>
<protein>
    <submittedName>
        <fullName evidence="1">Uncharacterized protein</fullName>
    </submittedName>
</protein>
<keyword evidence="2" id="KW-1185">Reference proteome</keyword>
<organism evidence="1 2">
    <name type="scientific">Catharanthus roseus</name>
    <name type="common">Madagascar periwinkle</name>
    <name type="synonym">Vinca rosea</name>
    <dbReference type="NCBI Taxonomy" id="4058"/>
    <lineage>
        <taxon>Eukaryota</taxon>
        <taxon>Viridiplantae</taxon>
        <taxon>Streptophyta</taxon>
        <taxon>Embryophyta</taxon>
        <taxon>Tracheophyta</taxon>
        <taxon>Spermatophyta</taxon>
        <taxon>Magnoliopsida</taxon>
        <taxon>eudicotyledons</taxon>
        <taxon>Gunneridae</taxon>
        <taxon>Pentapetalae</taxon>
        <taxon>asterids</taxon>
        <taxon>lamiids</taxon>
        <taxon>Gentianales</taxon>
        <taxon>Apocynaceae</taxon>
        <taxon>Rauvolfioideae</taxon>
        <taxon>Vinceae</taxon>
        <taxon>Catharanthinae</taxon>
        <taxon>Catharanthus</taxon>
    </lineage>
</organism>